<dbReference type="PANTHER" id="PTHR42759">
    <property type="entry name" value="MOXR FAMILY PROTEIN"/>
    <property type="match status" value="1"/>
</dbReference>
<sequence length="464" mass="49852">MSVTQFQPNDAALAAHLMTEEAVADLPFTSMKKMDEDHARISGDNRALVSNVSKLHGLTEIGDAMEGDEDAAREIIQAAQEYKADPAGYTDKVFGDDAPEIAAEESAPAPTAAAPAPAPAATPEPAGEPTSNPASFAFVAPEAEVQMIPRPASTLFQGIGSTYSSELIPTAKWLTPKPKMAAPDKDFMFNGYACSVMALAIEERKNVIATGDPGCGKTEFFKQFGAQIGLPVHKIPMDGSLSRAEIIGSFRQVATPNGSETPFVLGKIPRLIQQPCIIVLDEIDQADPDIMYMLHSVLEGEGLVIQEEGGTPIERHPHCYIVATANTKGRGSDNGLTHTRFEMSEATRDRFPYWLNFTFMEPGMEADTINAKTGLAHALCVKMVDVATRIRTAYNTGSLSQTCSLRQMLDVAPMAKKFASRGDEVGLALGMEAVMVGRANPDDGRTIREFIKTAVAVDLNTTEI</sequence>
<dbReference type="InterPro" id="IPR050764">
    <property type="entry name" value="CbbQ/NirQ/NorQ/GpvN"/>
</dbReference>
<dbReference type="InterPro" id="IPR013615">
    <property type="entry name" value="CbbQ_C"/>
</dbReference>
<geneLocation type="plasmid" evidence="6 7">
    <name>unnamed</name>
</geneLocation>
<keyword evidence="3" id="KW-0067">ATP-binding</keyword>
<evidence type="ECO:0000259" key="5">
    <source>
        <dbReference type="SMART" id="SM00382"/>
    </source>
</evidence>
<dbReference type="KEGG" id="err:DVR09_14810"/>
<feature type="region of interest" description="Disordered" evidence="4">
    <location>
        <begin position="105"/>
        <end position="134"/>
    </location>
</feature>
<accession>A0A345YIH4</accession>
<evidence type="ECO:0000256" key="1">
    <source>
        <dbReference type="ARBA" id="ARBA00009417"/>
    </source>
</evidence>
<evidence type="ECO:0000256" key="4">
    <source>
        <dbReference type="SAM" id="MobiDB-lite"/>
    </source>
</evidence>
<dbReference type="GO" id="GO:0016887">
    <property type="term" value="F:ATP hydrolysis activity"/>
    <property type="evidence" value="ECO:0007669"/>
    <property type="project" value="InterPro"/>
</dbReference>
<dbReference type="AlphaFoldDB" id="A0A345YIH4"/>
<dbReference type="RefSeq" id="WP_115418039.1">
    <property type="nucleotide sequence ID" value="NZ_CP031358.1"/>
</dbReference>
<dbReference type="Pfam" id="PF07728">
    <property type="entry name" value="AAA_5"/>
    <property type="match status" value="1"/>
</dbReference>
<dbReference type="OrthoDB" id="9808317at2"/>
<dbReference type="SUPFAM" id="SSF52540">
    <property type="entry name" value="P-loop containing nucleoside triphosphate hydrolases"/>
    <property type="match status" value="1"/>
</dbReference>
<keyword evidence="7" id="KW-1185">Reference proteome</keyword>
<dbReference type="InterPro" id="IPR003593">
    <property type="entry name" value="AAA+_ATPase"/>
</dbReference>
<keyword evidence="2" id="KW-0547">Nucleotide-binding</keyword>
<dbReference type="Proteomes" id="UP000254508">
    <property type="component" value="Plasmid unnamed"/>
</dbReference>
<evidence type="ECO:0000256" key="2">
    <source>
        <dbReference type="ARBA" id="ARBA00022741"/>
    </source>
</evidence>
<evidence type="ECO:0000256" key="3">
    <source>
        <dbReference type="ARBA" id="ARBA00022840"/>
    </source>
</evidence>
<feature type="domain" description="AAA+ ATPase" evidence="5">
    <location>
        <begin position="203"/>
        <end position="361"/>
    </location>
</feature>
<organism evidence="6 7">
    <name type="scientific">Erythrobacter aureus</name>
    <dbReference type="NCBI Taxonomy" id="2182384"/>
    <lineage>
        <taxon>Bacteria</taxon>
        <taxon>Pseudomonadati</taxon>
        <taxon>Pseudomonadota</taxon>
        <taxon>Alphaproteobacteria</taxon>
        <taxon>Sphingomonadales</taxon>
        <taxon>Erythrobacteraceae</taxon>
        <taxon>Erythrobacter/Porphyrobacter group</taxon>
        <taxon>Erythrobacter</taxon>
    </lineage>
</organism>
<reference evidence="6 7" key="1">
    <citation type="submission" date="2018-07" db="EMBL/GenBank/DDBJ databases">
        <title>Genome sequence of Erythrobacter strain YH-07, an antagonistic bacterium isolated from Yellow Sea.</title>
        <authorList>
            <person name="Tang T."/>
            <person name="Liu Q."/>
            <person name="Sun X."/>
        </authorList>
    </citation>
    <scope>NUCLEOTIDE SEQUENCE [LARGE SCALE GENOMIC DNA]</scope>
    <source>
        <strain evidence="6 7">YH-07</strain>
        <plasmid evidence="6 7">unnamed</plasmid>
    </source>
</reference>
<dbReference type="Gene3D" id="3.40.50.300">
    <property type="entry name" value="P-loop containing nucleotide triphosphate hydrolases"/>
    <property type="match status" value="1"/>
</dbReference>
<dbReference type="SMART" id="SM00382">
    <property type="entry name" value="AAA"/>
    <property type="match status" value="1"/>
</dbReference>
<feature type="compositionally biased region" description="Low complexity" evidence="4">
    <location>
        <begin position="105"/>
        <end position="115"/>
    </location>
</feature>
<dbReference type="InterPro" id="IPR027417">
    <property type="entry name" value="P-loop_NTPase"/>
</dbReference>
<dbReference type="GO" id="GO:0005524">
    <property type="term" value="F:ATP binding"/>
    <property type="evidence" value="ECO:0007669"/>
    <property type="project" value="UniProtKB-KW"/>
</dbReference>
<protein>
    <submittedName>
        <fullName evidence="6">AAA family ATPase</fullName>
    </submittedName>
</protein>
<evidence type="ECO:0000313" key="7">
    <source>
        <dbReference type="Proteomes" id="UP000254508"/>
    </source>
</evidence>
<dbReference type="Pfam" id="PF08406">
    <property type="entry name" value="CbbQ_C"/>
    <property type="match status" value="1"/>
</dbReference>
<dbReference type="EMBL" id="CP031358">
    <property type="protein sequence ID" value="AXK43726.1"/>
    <property type="molecule type" value="Genomic_DNA"/>
</dbReference>
<dbReference type="InterPro" id="IPR011704">
    <property type="entry name" value="ATPase_dyneun-rel_AAA"/>
</dbReference>
<keyword evidence="6" id="KW-0614">Plasmid</keyword>
<evidence type="ECO:0000313" key="6">
    <source>
        <dbReference type="EMBL" id="AXK43726.1"/>
    </source>
</evidence>
<gene>
    <name evidence="6" type="ORF">DVR09_14810</name>
</gene>
<comment type="similarity">
    <text evidence="1">Belongs to the CbbQ/NirQ/NorQ/GpvN family.</text>
</comment>
<name>A0A345YIH4_9SPHN</name>
<proteinExistence type="inferred from homology"/>
<dbReference type="PANTHER" id="PTHR42759:SF1">
    <property type="entry name" value="MAGNESIUM-CHELATASE SUBUNIT CHLD"/>
    <property type="match status" value="1"/>
</dbReference>